<dbReference type="GO" id="GO:0008236">
    <property type="term" value="F:serine-type peptidase activity"/>
    <property type="evidence" value="ECO:0007669"/>
    <property type="project" value="InterPro"/>
</dbReference>
<gene>
    <name evidence="2" type="ORF">G6F64_006293</name>
</gene>
<dbReference type="Proteomes" id="UP000716291">
    <property type="component" value="Unassembled WGS sequence"/>
</dbReference>
<dbReference type="EMBL" id="JAANQT010000829">
    <property type="protein sequence ID" value="KAG1308109.1"/>
    <property type="molecule type" value="Genomic_DNA"/>
</dbReference>
<dbReference type="OrthoDB" id="416344at2759"/>
<proteinExistence type="predicted"/>
<dbReference type="InterPro" id="IPR029058">
    <property type="entry name" value="AB_hydrolase_fold"/>
</dbReference>
<dbReference type="PANTHER" id="PTHR43056:SF5">
    <property type="entry name" value="PEPTIDASE S9 PROLYL OLIGOPEPTIDASE CATALYTIC DOMAIN-CONTAINING PROTEIN"/>
    <property type="match status" value="1"/>
</dbReference>
<comment type="caution">
    <text evidence="2">The sequence shown here is derived from an EMBL/GenBank/DDBJ whole genome shotgun (WGS) entry which is preliminary data.</text>
</comment>
<evidence type="ECO:0000259" key="1">
    <source>
        <dbReference type="Pfam" id="PF00326"/>
    </source>
</evidence>
<keyword evidence="3" id="KW-1185">Reference proteome</keyword>
<dbReference type="Gene3D" id="3.40.50.1820">
    <property type="entry name" value="alpha/beta hydrolase"/>
    <property type="match status" value="1"/>
</dbReference>
<name>A0A9P6X9K6_RHIOR</name>
<protein>
    <recommendedName>
        <fullName evidence="1">Peptidase S9 prolyl oligopeptidase catalytic domain-containing protein</fullName>
    </recommendedName>
</protein>
<dbReference type="GO" id="GO:0006508">
    <property type="term" value="P:proteolysis"/>
    <property type="evidence" value="ECO:0007669"/>
    <property type="project" value="InterPro"/>
</dbReference>
<dbReference type="Pfam" id="PF00326">
    <property type="entry name" value="Peptidase_S9"/>
    <property type="match status" value="1"/>
</dbReference>
<dbReference type="SUPFAM" id="SSF53474">
    <property type="entry name" value="alpha/beta-Hydrolases"/>
    <property type="match status" value="1"/>
</dbReference>
<sequence length="660" mass="74691">MVEVKPFGSWESPITAESLASGAPASDVCIDKDYVYWNEVVPAEEGRGQIFYKSLSKSDEKPKALLPLGYNCRTRVHEYGGGSFTVKNGLLVFSNNQDSRLYTINLDSDPTDIKPLTKENTLYRYADICIDQSKAFLVCVREEHFENEEPKDVVNTLVSIDLKTKNETVIAQGADFYSCPRLHSDDKAFAYIAWNHPNMPWDFTRLYYAKTEYENETLNMKSLKCIAGEAIEESITQLKFGIDGTLFFASDRTGFWNLYSYTNSDDVHLLFKEPIEQEFCGPAWRFNSSSYDTFQSDAKKLICVNKDRLAVLDIEQKTLYSLSLEKYQHFSDVHTYKDSNNKEIVVANMSSTTESRQLLAVDIETHAVISTIKGHVASPLDPEYISIGREITFPTTDGKIAYCYFYEPKNPKYKGEGLPPLRVLSHGGPTTQATNEYSRSYQYWTSRGFALADVNYGGSSGYGRKYRNRLIKQWGIVDVDDCCNAALYLAEQGLVDREKLAIEGGSAGGFTTLASVAFRDVFKAGCCKYGISDITLLAKETHKFESRYPDRLIGEYPKDKDVYEERSPLFSADKITCPVIFFQGADDKVVPPSQSEIMVQALKKKGIPVAYVLYEGEGHGFRRAENIKRTMEVEQWFYGQIFGFPVEGIEGVEIYNYPKN</sequence>
<organism evidence="2 3">
    <name type="scientific">Rhizopus oryzae</name>
    <name type="common">Mucormycosis agent</name>
    <name type="synonym">Rhizopus arrhizus var. delemar</name>
    <dbReference type="NCBI Taxonomy" id="64495"/>
    <lineage>
        <taxon>Eukaryota</taxon>
        <taxon>Fungi</taxon>
        <taxon>Fungi incertae sedis</taxon>
        <taxon>Mucoromycota</taxon>
        <taxon>Mucoromycotina</taxon>
        <taxon>Mucoromycetes</taxon>
        <taxon>Mucorales</taxon>
        <taxon>Mucorineae</taxon>
        <taxon>Rhizopodaceae</taxon>
        <taxon>Rhizopus</taxon>
    </lineage>
</organism>
<dbReference type="InterPro" id="IPR050585">
    <property type="entry name" value="Xaa-Pro_dipeptidyl-ppase/CocE"/>
</dbReference>
<evidence type="ECO:0000313" key="2">
    <source>
        <dbReference type="EMBL" id="KAG1308109.1"/>
    </source>
</evidence>
<dbReference type="InterPro" id="IPR001375">
    <property type="entry name" value="Peptidase_S9_cat"/>
</dbReference>
<reference evidence="2" key="1">
    <citation type="journal article" date="2020" name="Microb. Genom.">
        <title>Genetic diversity of clinical and environmental Mucorales isolates obtained from an investigation of mucormycosis cases among solid organ transplant recipients.</title>
        <authorList>
            <person name="Nguyen M.H."/>
            <person name="Kaul D."/>
            <person name="Muto C."/>
            <person name="Cheng S.J."/>
            <person name="Richter R.A."/>
            <person name="Bruno V.M."/>
            <person name="Liu G."/>
            <person name="Beyhan S."/>
            <person name="Sundermann A.J."/>
            <person name="Mounaud S."/>
            <person name="Pasculle A.W."/>
            <person name="Nierman W.C."/>
            <person name="Driscoll E."/>
            <person name="Cumbie R."/>
            <person name="Clancy C.J."/>
            <person name="Dupont C.L."/>
        </authorList>
    </citation>
    <scope>NUCLEOTIDE SEQUENCE</scope>
    <source>
        <strain evidence="2">GL11</strain>
    </source>
</reference>
<feature type="domain" description="Peptidase S9 prolyl oligopeptidase catalytic" evidence="1">
    <location>
        <begin position="437"/>
        <end position="642"/>
    </location>
</feature>
<dbReference type="SUPFAM" id="SSF82171">
    <property type="entry name" value="DPP6 N-terminal domain-like"/>
    <property type="match status" value="1"/>
</dbReference>
<dbReference type="PANTHER" id="PTHR43056">
    <property type="entry name" value="PEPTIDASE S9 PROLYL OLIGOPEPTIDASE"/>
    <property type="match status" value="1"/>
</dbReference>
<accession>A0A9P6X9K6</accession>
<evidence type="ECO:0000313" key="3">
    <source>
        <dbReference type="Proteomes" id="UP000716291"/>
    </source>
</evidence>
<dbReference type="AlphaFoldDB" id="A0A9P6X9K6"/>